<proteinExistence type="predicted"/>
<evidence type="ECO:0000313" key="1">
    <source>
        <dbReference type="EMBL" id="MCY0147220.1"/>
    </source>
</evidence>
<dbReference type="Proteomes" id="UP001073227">
    <property type="component" value="Unassembled WGS sequence"/>
</dbReference>
<dbReference type="EMBL" id="JAOVZR010000001">
    <property type="protein sequence ID" value="MCY0147220.1"/>
    <property type="molecule type" value="Genomic_DNA"/>
</dbReference>
<keyword evidence="2" id="KW-1185">Reference proteome</keyword>
<gene>
    <name evidence="1" type="ORF">OEG84_05710</name>
</gene>
<protein>
    <submittedName>
        <fullName evidence="1">Uncharacterized protein</fullName>
    </submittedName>
</protein>
<sequence>MFDGRVTAVGAVIGKAWVFSARCGAMSYDVTGAVRPNSILLEGRAPKRDKKCKVTRYRDDELLFTNSYSKPSRPAQTAKPDRKQRLRASGDDWYAIAGAFPEFGDASDRVSELAGSWFVLDTNECLRFTRNYWVAAAGPMSERDAKRAAGSARRFDAYTKKCR</sequence>
<dbReference type="RefSeq" id="WP_267652825.1">
    <property type="nucleotide sequence ID" value="NZ_JAOVZR010000001.1"/>
</dbReference>
<comment type="caution">
    <text evidence="1">The sequence shown here is derived from an EMBL/GenBank/DDBJ whole genome shotgun (WGS) entry which is preliminary data.</text>
</comment>
<accession>A0ABT3Z648</accession>
<reference evidence="1" key="1">
    <citation type="submission" date="2022-10" db="EMBL/GenBank/DDBJ databases">
        <title>Hoeflea sp. G2-23, isolated from marine algae.</title>
        <authorList>
            <person name="Kristyanto S."/>
            <person name="Kim J.M."/>
            <person name="Jeon C.O."/>
        </authorList>
    </citation>
    <scope>NUCLEOTIDE SEQUENCE</scope>
    <source>
        <strain evidence="1">G2-23</strain>
    </source>
</reference>
<name>A0ABT3Z648_9HYPH</name>
<evidence type="ECO:0000313" key="2">
    <source>
        <dbReference type="Proteomes" id="UP001073227"/>
    </source>
</evidence>
<organism evidence="1 2">
    <name type="scientific">Hoeflea algicola</name>
    <dbReference type="NCBI Taxonomy" id="2983763"/>
    <lineage>
        <taxon>Bacteria</taxon>
        <taxon>Pseudomonadati</taxon>
        <taxon>Pseudomonadota</taxon>
        <taxon>Alphaproteobacteria</taxon>
        <taxon>Hyphomicrobiales</taxon>
        <taxon>Rhizobiaceae</taxon>
        <taxon>Hoeflea</taxon>
    </lineage>
</organism>